<proteinExistence type="predicted"/>
<reference evidence="1" key="1">
    <citation type="submission" date="2023-01" db="EMBL/GenBank/DDBJ databases">
        <authorList>
            <person name="Van Ghelder C."/>
            <person name="Rancurel C."/>
        </authorList>
    </citation>
    <scope>NUCLEOTIDE SEQUENCE</scope>
    <source>
        <strain evidence="1">CNCM I-4278</strain>
    </source>
</reference>
<protein>
    <submittedName>
        <fullName evidence="1">Uncharacterized protein</fullName>
    </submittedName>
</protein>
<dbReference type="AlphaFoldDB" id="A0A9W4XGI9"/>
<evidence type="ECO:0000313" key="1">
    <source>
        <dbReference type="EMBL" id="CAI6244970.1"/>
    </source>
</evidence>
<dbReference type="Proteomes" id="UP001152607">
    <property type="component" value="Unassembled WGS sequence"/>
</dbReference>
<accession>A0A9W4XGI9</accession>
<organism evidence="1 2">
    <name type="scientific">Periconia digitata</name>
    <dbReference type="NCBI Taxonomy" id="1303443"/>
    <lineage>
        <taxon>Eukaryota</taxon>
        <taxon>Fungi</taxon>
        <taxon>Dikarya</taxon>
        <taxon>Ascomycota</taxon>
        <taxon>Pezizomycotina</taxon>
        <taxon>Dothideomycetes</taxon>
        <taxon>Pleosporomycetidae</taxon>
        <taxon>Pleosporales</taxon>
        <taxon>Massarineae</taxon>
        <taxon>Periconiaceae</taxon>
        <taxon>Periconia</taxon>
    </lineage>
</organism>
<gene>
    <name evidence="1" type="ORF">PDIGIT_LOCUS736</name>
</gene>
<keyword evidence="2" id="KW-1185">Reference proteome</keyword>
<dbReference type="EMBL" id="CAOQHR010000001">
    <property type="protein sequence ID" value="CAI6244970.1"/>
    <property type="molecule type" value="Genomic_DNA"/>
</dbReference>
<name>A0A9W4XGI9_9PLEO</name>
<comment type="caution">
    <text evidence="1">The sequence shown here is derived from an EMBL/GenBank/DDBJ whole genome shotgun (WGS) entry which is preliminary data.</text>
</comment>
<evidence type="ECO:0000313" key="2">
    <source>
        <dbReference type="Proteomes" id="UP001152607"/>
    </source>
</evidence>
<sequence>MTESFPRLANLCTLSYLPVPVSGRASLVFQQKKTPPSHPLLNSTRLAPNLDDSAGWETRLANRPACHSCSVTNAPTPCCWLEGPRLWNHVAICIFPPLPFHD</sequence>